<dbReference type="RefSeq" id="WP_143503158.1">
    <property type="nucleotide sequence ID" value="NZ_SCFV01000016.1"/>
</dbReference>
<organism evidence="1 2">
    <name type="scientific">Ectopseudomonas mendocina</name>
    <name type="common">Pseudomonas mendocina</name>
    <dbReference type="NCBI Taxonomy" id="300"/>
    <lineage>
        <taxon>Bacteria</taxon>
        <taxon>Pseudomonadati</taxon>
        <taxon>Pseudomonadota</taxon>
        <taxon>Gammaproteobacteria</taxon>
        <taxon>Pseudomonadales</taxon>
        <taxon>Pseudomonadaceae</taxon>
        <taxon>Ectopseudomonas</taxon>
    </lineage>
</organism>
<proteinExistence type="predicted"/>
<dbReference type="AlphaFoldDB" id="A0ABD7RN59"/>
<reference evidence="1 2" key="1">
    <citation type="submission" date="2019-01" db="EMBL/GenBank/DDBJ databases">
        <title>Whole genome shotgun sequencing of Pseudomonas spp. isolated by its ability to degrade furfural.</title>
        <authorList>
            <person name="Donoso R."/>
            <person name="Farkas C."/>
            <person name="Villegas P."/>
            <person name="Gonzales-Toro F."/>
            <person name="Guajardo-Parra M."/>
            <person name="Araya-Nail M."/>
            <person name="Morgante V."/>
            <person name="Perez-Pantoja D."/>
        </authorList>
    </citation>
    <scope>NUCLEOTIDE SEQUENCE [LARGE SCALE GENOMIC DNA]</scope>
    <source>
        <strain evidence="1 2">VN231</strain>
    </source>
</reference>
<protein>
    <submittedName>
        <fullName evidence="1">Uncharacterized protein</fullName>
    </submittedName>
</protein>
<dbReference type="Proteomes" id="UP000317327">
    <property type="component" value="Unassembled WGS sequence"/>
</dbReference>
<name>A0ABD7RN59_ECTME</name>
<comment type="caution">
    <text evidence="1">The sequence shown here is derived from an EMBL/GenBank/DDBJ whole genome shotgun (WGS) entry which is preliminary data.</text>
</comment>
<dbReference type="EMBL" id="SCFV01000016">
    <property type="protein sequence ID" value="TRO11349.1"/>
    <property type="molecule type" value="Genomic_DNA"/>
</dbReference>
<accession>A0ABD7RN59</accession>
<evidence type="ECO:0000313" key="2">
    <source>
        <dbReference type="Proteomes" id="UP000317327"/>
    </source>
</evidence>
<gene>
    <name evidence="1" type="ORF">EQ836_24350</name>
</gene>
<sequence length="112" mass="13105">MNMIDHADNPREEYHFESSMEFCSPEVVLSVEKKIRSSMSLTPEDSAQLKAIVELELMRYDFAHGQYDATCRKQMIQAVRNKLIKDFSREPFENGPVDKAFYKALNREYGYV</sequence>
<evidence type="ECO:0000313" key="1">
    <source>
        <dbReference type="EMBL" id="TRO11349.1"/>
    </source>
</evidence>